<proteinExistence type="predicted"/>
<sequence length="310" mass="35088">MPPSLALELHLQIIQHIDNQADLCALSLCCSDFRDEAQRSLFYEVTPKPLHRQAQFISTMNASPSRFGPWVHTFYTNLKPRVDVQLSDMSAALRAMRNLKHLKILTDQHTSSILPGCTFSLHTLAFVDGLQEAEMQYLFYNFLHTQPSISRLQVPYDGLSRYPLLATEVSTKLCPKLDFLGTSDRRFVGVLLRDNRLITRFEWGAKLSPLPPISTRQLNHLEYLFFGIAASPINFTFTHHLTSLVVLELHIGLRDGNGPSPDLSFLQNIPCLRVLIITVRIPPLAIPEGEREFDLLSVPGRAFELSPTLE</sequence>
<dbReference type="AlphaFoldDB" id="A0A8H5F8X4"/>
<dbReference type="OrthoDB" id="3232239at2759"/>
<keyword evidence="2" id="KW-1185">Reference proteome</keyword>
<evidence type="ECO:0008006" key="3">
    <source>
        <dbReference type="Google" id="ProtNLM"/>
    </source>
</evidence>
<organism evidence="1 2">
    <name type="scientific">Psilocybe cf. subviscida</name>
    <dbReference type="NCBI Taxonomy" id="2480587"/>
    <lineage>
        <taxon>Eukaryota</taxon>
        <taxon>Fungi</taxon>
        <taxon>Dikarya</taxon>
        <taxon>Basidiomycota</taxon>
        <taxon>Agaricomycotina</taxon>
        <taxon>Agaricomycetes</taxon>
        <taxon>Agaricomycetidae</taxon>
        <taxon>Agaricales</taxon>
        <taxon>Agaricineae</taxon>
        <taxon>Strophariaceae</taxon>
        <taxon>Psilocybe</taxon>
    </lineage>
</organism>
<protein>
    <recommendedName>
        <fullName evidence="3">F-box domain-containing protein</fullName>
    </recommendedName>
</protein>
<dbReference type="EMBL" id="JAACJJ010000014">
    <property type="protein sequence ID" value="KAF5327882.1"/>
    <property type="molecule type" value="Genomic_DNA"/>
</dbReference>
<reference evidence="1 2" key="1">
    <citation type="journal article" date="2020" name="ISME J.">
        <title>Uncovering the hidden diversity of litter-decomposition mechanisms in mushroom-forming fungi.</title>
        <authorList>
            <person name="Floudas D."/>
            <person name="Bentzer J."/>
            <person name="Ahren D."/>
            <person name="Johansson T."/>
            <person name="Persson P."/>
            <person name="Tunlid A."/>
        </authorList>
    </citation>
    <scope>NUCLEOTIDE SEQUENCE [LARGE SCALE GENOMIC DNA]</scope>
    <source>
        <strain evidence="1 2">CBS 101986</strain>
    </source>
</reference>
<evidence type="ECO:0000313" key="1">
    <source>
        <dbReference type="EMBL" id="KAF5327882.1"/>
    </source>
</evidence>
<dbReference type="Proteomes" id="UP000567179">
    <property type="component" value="Unassembled WGS sequence"/>
</dbReference>
<gene>
    <name evidence="1" type="ORF">D9619_005158</name>
</gene>
<name>A0A8H5F8X4_9AGAR</name>
<evidence type="ECO:0000313" key="2">
    <source>
        <dbReference type="Proteomes" id="UP000567179"/>
    </source>
</evidence>
<comment type="caution">
    <text evidence="1">The sequence shown here is derived from an EMBL/GenBank/DDBJ whole genome shotgun (WGS) entry which is preliminary data.</text>
</comment>
<accession>A0A8H5F8X4</accession>